<dbReference type="EMBL" id="CT868085">
    <property type="protein sequence ID" value="CAK70628.1"/>
    <property type="molecule type" value="Genomic_DNA"/>
</dbReference>
<protein>
    <submittedName>
        <fullName evidence="1">Uncharacterized protein</fullName>
    </submittedName>
</protein>
<dbReference type="RefSeq" id="XP_001438025.1">
    <property type="nucleotide sequence ID" value="XM_001437988.1"/>
</dbReference>
<evidence type="ECO:0000313" key="1">
    <source>
        <dbReference type="EMBL" id="CAK70628.1"/>
    </source>
</evidence>
<proteinExistence type="predicted"/>
<evidence type="ECO:0000313" key="2">
    <source>
        <dbReference type="Proteomes" id="UP000000600"/>
    </source>
</evidence>
<dbReference type="InParanoid" id="A0CIL1"/>
<organism evidence="1 2">
    <name type="scientific">Paramecium tetraurelia</name>
    <dbReference type="NCBI Taxonomy" id="5888"/>
    <lineage>
        <taxon>Eukaryota</taxon>
        <taxon>Sar</taxon>
        <taxon>Alveolata</taxon>
        <taxon>Ciliophora</taxon>
        <taxon>Intramacronucleata</taxon>
        <taxon>Oligohymenophorea</taxon>
        <taxon>Peniculida</taxon>
        <taxon>Parameciidae</taxon>
        <taxon>Paramecium</taxon>
    </lineage>
</organism>
<dbReference type="GeneID" id="5023810"/>
<dbReference type="HOGENOM" id="CLU_2338084_0_0_1"/>
<keyword evidence="2" id="KW-1185">Reference proteome</keyword>
<accession>A0CIL1</accession>
<name>A0CIL1_PARTE</name>
<gene>
    <name evidence="1" type="ORF">GSPATT00007763001</name>
</gene>
<reference evidence="1 2" key="1">
    <citation type="journal article" date="2006" name="Nature">
        <title>Global trends of whole-genome duplications revealed by the ciliate Paramecium tetraurelia.</title>
        <authorList>
            <consortium name="Genoscope"/>
            <person name="Aury J.-M."/>
            <person name="Jaillon O."/>
            <person name="Duret L."/>
            <person name="Noel B."/>
            <person name="Jubin C."/>
            <person name="Porcel B.M."/>
            <person name="Segurens B."/>
            <person name="Daubin V."/>
            <person name="Anthouard V."/>
            <person name="Aiach N."/>
            <person name="Arnaiz O."/>
            <person name="Billaut A."/>
            <person name="Beisson J."/>
            <person name="Blanc I."/>
            <person name="Bouhouche K."/>
            <person name="Camara F."/>
            <person name="Duharcourt S."/>
            <person name="Guigo R."/>
            <person name="Gogendeau D."/>
            <person name="Katinka M."/>
            <person name="Keller A.-M."/>
            <person name="Kissmehl R."/>
            <person name="Klotz C."/>
            <person name="Koll F."/>
            <person name="Le Moue A."/>
            <person name="Lepere C."/>
            <person name="Malinsky S."/>
            <person name="Nowacki M."/>
            <person name="Nowak J.K."/>
            <person name="Plattner H."/>
            <person name="Poulain J."/>
            <person name="Ruiz F."/>
            <person name="Serrano V."/>
            <person name="Zagulski M."/>
            <person name="Dessen P."/>
            <person name="Betermier M."/>
            <person name="Weissenbach J."/>
            <person name="Scarpelli C."/>
            <person name="Schachter V."/>
            <person name="Sperling L."/>
            <person name="Meyer E."/>
            <person name="Cohen J."/>
            <person name="Wincker P."/>
        </authorList>
    </citation>
    <scope>NUCLEOTIDE SEQUENCE [LARGE SCALE GENOMIC DNA]</scope>
    <source>
        <strain evidence="1 2">Stock d4-2</strain>
    </source>
</reference>
<sequence>MQYLQPVLCTEQPAEESILLQFNQSSQAKAALQSPILQNENYFINSANKDLIKLHDTNKGKGRVIVDPILSYKTFYSFNYEEAKILDKVFENSFQPNK</sequence>
<dbReference type="AlphaFoldDB" id="A0CIL1"/>
<dbReference type="Proteomes" id="UP000000600">
    <property type="component" value="Unassembled WGS sequence"/>
</dbReference>
<dbReference type="KEGG" id="ptm:GSPATT00007763001"/>